<evidence type="ECO:0008006" key="3">
    <source>
        <dbReference type="Google" id="ProtNLM"/>
    </source>
</evidence>
<dbReference type="SUPFAM" id="SSF55608">
    <property type="entry name" value="Homing endonucleases"/>
    <property type="match status" value="1"/>
</dbReference>
<dbReference type="InterPro" id="IPR027434">
    <property type="entry name" value="Homing_endonucl"/>
</dbReference>
<dbReference type="Gene3D" id="3.10.28.10">
    <property type="entry name" value="Homing endonucleases"/>
    <property type="match status" value="1"/>
</dbReference>
<proteinExistence type="predicted"/>
<gene>
    <name evidence="1" type="ORF">A2938_01065</name>
</gene>
<evidence type="ECO:0000313" key="2">
    <source>
        <dbReference type="Proteomes" id="UP000177797"/>
    </source>
</evidence>
<evidence type="ECO:0000313" key="1">
    <source>
        <dbReference type="EMBL" id="OHA34422.1"/>
    </source>
</evidence>
<sequence length="261" mass="30946">MYVKKNLTPVEIGRRLKCSFKTVRNRLKEFGIPFKNPALARMRYQKFDCTHDPFIRSYMLGFRLGDLNVYKRGEHSETIVVRCHTTHKAQVLVIQSLFNPFGRVSVTPREEHFTVNCFLNRSFEFLLPKNERVWQWIKDGDSVAQSFIAGYVDAEANFIINQGRARFKIDSYDYAILEWICSWLYKKSISYSYRCIRKKGPSWRNQPPLNGDLWRLNINEAGSLERFIKEIFPFLRHAHRIRDVKKCITNIKLRRKNGSIK</sequence>
<protein>
    <recommendedName>
        <fullName evidence="3">Homing endonuclease LAGLIDADG domain-containing protein</fullName>
    </recommendedName>
</protein>
<dbReference type="AlphaFoldDB" id="A0A1G2NGF2"/>
<reference evidence="1 2" key="1">
    <citation type="journal article" date="2016" name="Nat. Commun.">
        <title>Thousands of microbial genomes shed light on interconnected biogeochemical processes in an aquifer system.</title>
        <authorList>
            <person name="Anantharaman K."/>
            <person name="Brown C.T."/>
            <person name="Hug L.A."/>
            <person name="Sharon I."/>
            <person name="Castelle C.J."/>
            <person name="Probst A.J."/>
            <person name="Thomas B.C."/>
            <person name="Singh A."/>
            <person name="Wilkins M.J."/>
            <person name="Karaoz U."/>
            <person name="Brodie E.L."/>
            <person name="Williams K.H."/>
            <person name="Hubbard S.S."/>
            <person name="Banfield J.F."/>
        </authorList>
    </citation>
    <scope>NUCLEOTIDE SEQUENCE [LARGE SCALE GENOMIC DNA]</scope>
</reference>
<accession>A0A1G2NGF2</accession>
<dbReference type="EMBL" id="MHSA01000012">
    <property type="protein sequence ID" value="OHA34422.1"/>
    <property type="molecule type" value="Genomic_DNA"/>
</dbReference>
<dbReference type="Proteomes" id="UP000177797">
    <property type="component" value="Unassembled WGS sequence"/>
</dbReference>
<name>A0A1G2NGF2_9BACT</name>
<organism evidence="1 2">
    <name type="scientific">Candidatus Taylorbacteria bacterium RIFCSPLOWO2_01_FULL_48_100</name>
    <dbReference type="NCBI Taxonomy" id="1802322"/>
    <lineage>
        <taxon>Bacteria</taxon>
        <taxon>Candidatus Tayloriibacteriota</taxon>
    </lineage>
</organism>
<comment type="caution">
    <text evidence="1">The sequence shown here is derived from an EMBL/GenBank/DDBJ whole genome shotgun (WGS) entry which is preliminary data.</text>
</comment>